<dbReference type="PROSITE" id="PS00107">
    <property type="entry name" value="PROTEIN_KINASE_ATP"/>
    <property type="match status" value="1"/>
</dbReference>
<feature type="domain" description="Protein kinase" evidence="11">
    <location>
        <begin position="42"/>
        <end position="297"/>
    </location>
</feature>
<name>A0AAN9ZG97_9ORTH</name>
<reference evidence="13 14" key="1">
    <citation type="submission" date="2024-03" db="EMBL/GenBank/DDBJ databases">
        <title>The genome assembly and annotation of the cricket Gryllus longicercus Weissman &amp; Gray.</title>
        <authorList>
            <person name="Szrajer S."/>
            <person name="Gray D."/>
            <person name="Ylla G."/>
        </authorList>
    </citation>
    <scope>NUCLEOTIDE SEQUENCE [LARGE SCALE GENOMIC DNA]</scope>
    <source>
        <strain evidence="13">DAG 2021-001</strain>
        <tissue evidence="13">Whole body minus gut</tissue>
    </source>
</reference>
<evidence type="ECO:0000256" key="6">
    <source>
        <dbReference type="ARBA" id="ARBA00022840"/>
    </source>
</evidence>
<dbReference type="GO" id="GO:0004691">
    <property type="term" value="F:cAMP-dependent protein kinase activity"/>
    <property type="evidence" value="ECO:0007669"/>
    <property type="project" value="UniProtKB-EC"/>
</dbReference>
<dbReference type="GO" id="GO:0005524">
    <property type="term" value="F:ATP binding"/>
    <property type="evidence" value="ECO:0007669"/>
    <property type="project" value="UniProtKB-UniRule"/>
</dbReference>
<comment type="similarity">
    <text evidence="10">Belongs to the protein kinase superfamily.</text>
</comment>
<dbReference type="FunFam" id="1.10.510.10:FF:000005">
    <property type="entry name" value="cAMP-dependent protein kinase catalytic subunit alpha"/>
    <property type="match status" value="1"/>
</dbReference>
<dbReference type="GO" id="GO:0007476">
    <property type="term" value="P:imaginal disc-derived wing morphogenesis"/>
    <property type="evidence" value="ECO:0007669"/>
    <property type="project" value="UniProtKB-ARBA"/>
</dbReference>
<dbReference type="EMBL" id="JAZDUA010000005">
    <property type="protein sequence ID" value="KAK7874096.1"/>
    <property type="molecule type" value="Genomic_DNA"/>
</dbReference>
<evidence type="ECO:0000313" key="14">
    <source>
        <dbReference type="Proteomes" id="UP001378592"/>
    </source>
</evidence>
<dbReference type="PANTHER" id="PTHR24353:SF153">
    <property type="entry name" value="CAMP-DEPENDENT PROTEIN KINASE CATALYTIC SUBUNIT 1"/>
    <property type="match status" value="1"/>
</dbReference>
<evidence type="ECO:0000256" key="3">
    <source>
        <dbReference type="ARBA" id="ARBA00022679"/>
    </source>
</evidence>
<evidence type="ECO:0000256" key="1">
    <source>
        <dbReference type="ARBA" id="ARBA00012444"/>
    </source>
</evidence>
<keyword evidence="5" id="KW-0418">Kinase</keyword>
<keyword evidence="6 9" id="KW-0067">ATP-binding</keyword>
<dbReference type="PROSITE" id="PS51285">
    <property type="entry name" value="AGC_KINASE_CTER"/>
    <property type="match status" value="1"/>
</dbReference>
<dbReference type="InterPro" id="IPR000961">
    <property type="entry name" value="AGC-kinase_C"/>
</dbReference>
<dbReference type="FunFam" id="3.30.200.20:FF:000042">
    <property type="entry name" value="Aurora kinase A"/>
    <property type="match status" value="1"/>
</dbReference>
<keyword evidence="3" id="KW-0808">Transferase</keyword>
<protein>
    <recommendedName>
        <fullName evidence="1">cAMP-dependent protein kinase</fullName>
        <ecNumber evidence="1">2.7.11.11</ecNumber>
    </recommendedName>
</protein>
<dbReference type="Gene3D" id="3.30.200.20">
    <property type="entry name" value="Phosphorylase Kinase, domain 1"/>
    <property type="match status" value="1"/>
</dbReference>
<keyword evidence="14" id="KW-1185">Reference proteome</keyword>
<dbReference type="PANTHER" id="PTHR24353">
    <property type="entry name" value="CYCLIC NUCLEOTIDE-DEPENDENT PROTEIN KINASE"/>
    <property type="match status" value="1"/>
</dbReference>
<evidence type="ECO:0000313" key="13">
    <source>
        <dbReference type="EMBL" id="KAK7874096.1"/>
    </source>
</evidence>
<evidence type="ECO:0000256" key="10">
    <source>
        <dbReference type="RuleBase" id="RU000304"/>
    </source>
</evidence>
<evidence type="ECO:0000256" key="4">
    <source>
        <dbReference type="ARBA" id="ARBA00022741"/>
    </source>
</evidence>
<dbReference type="InterPro" id="IPR000719">
    <property type="entry name" value="Prot_kinase_dom"/>
</dbReference>
<dbReference type="Proteomes" id="UP001378592">
    <property type="component" value="Unassembled WGS sequence"/>
</dbReference>
<dbReference type="SUPFAM" id="SSF56112">
    <property type="entry name" value="Protein kinase-like (PK-like)"/>
    <property type="match status" value="1"/>
</dbReference>
<dbReference type="Pfam" id="PF00069">
    <property type="entry name" value="Pkinase"/>
    <property type="match status" value="1"/>
</dbReference>
<dbReference type="SMART" id="SM00133">
    <property type="entry name" value="S_TK_X"/>
    <property type="match status" value="1"/>
</dbReference>
<dbReference type="AlphaFoldDB" id="A0AAN9ZG97"/>
<evidence type="ECO:0000256" key="8">
    <source>
        <dbReference type="ARBA" id="ARBA00047454"/>
    </source>
</evidence>
<evidence type="ECO:0000256" key="5">
    <source>
        <dbReference type="ARBA" id="ARBA00022777"/>
    </source>
</evidence>
<dbReference type="EC" id="2.7.11.11" evidence="1"/>
<dbReference type="Gene3D" id="1.10.510.10">
    <property type="entry name" value="Transferase(Phosphotransferase) domain 1"/>
    <property type="match status" value="1"/>
</dbReference>
<comment type="catalytic activity">
    <reaction evidence="8">
        <text>L-seryl-[protein] + ATP = O-phospho-L-seryl-[protein] + ADP + H(+)</text>
        <dbReference type="Rhea" id="RHEA:17989"/>
        <dbReference type="Rhea" id="RHEA-COMP:9863"/>
        <dbReference type="Rhea" id="RHEA-COMP:11604"/>
        <dbReference type="ChEBI" id="CHEBI:15378"/>
        <dbReference type="ChEBI" id="CHEBI:29999"/>
        <dbReference type="ChEBI" id="CHEBI:30616"/>
        <dbReference type="ChEBI" id="CHEBI:83421"/>
        <dbReference type="ChEBI" id="CHEBI:456216"/>
        <dbReference type="EC" id="2.7.11.11"/>
    </reaction>
</comment>
<organism evidence="13 14">
    <name type="scientific">Gryllus longicercus</name>
    <dbReference type="NCBI Taxonomy" id="2509291"/>
    <lineage>
        <taxon>Eukaryota</taxon>
        <taxon>Metazoa</taxon>
        <taxon>Ecdysozoa</taxon>
        <taxon>Arthropoda</taxon>
        <taxon>Hexapoda</taxon>
        <taxon>Insecta</taxon>
        <taxon>Pterygota</taxon>
        <taxon>Neoptera</taxon>
        <taxon>Polyneoptera</taxon>
        <taxon>Orthoptera</taxon>
        <taxon>Ensifera</taxon>
        <taxon>Gryllidea</taxon>
        <taxon>Grylloidea</taxon>
        <taxon>Gryllidae</taxon>
        <taxon>Gryllinae</taxon>
        <taxon>Gryllus</taxon>
    </lineage>
</organism>
<accession>A0AAN9ZG97</accession>
<comment type="caution">
    <text evidence="13">The sequence shown here is derived from an EMBL/GenBank/DDBJ whole genome shotgun (WGS) entry which is preliminary data.</text>
</comment>
<dbReference type="GO" id="GO:0005829">
    <property type="term" value="C:cytosol"/>
    <property type="evidence" value="ECO:0007669"/>
    <property type="project" value="TreeGrafter"/>
</dbReference>
<dbReference type="SMART" id="SM00220">
    <property type="entry name" value="S_TKc"/>
    <property type="match status" value="1"/>
</dbReference>
<gene>
    <name evidence="13" type="ORF">R5R35_004640</name>
</gene>
<evidence type="ECO:0000259" key="12">
    <source>
        <dbReference type="PROSITE" id="PS51285"/>
    </source>
</evidence>
<dbReference type="PROSITE" id="PS00108">
    <property type="entry name" value="PROTEIN_KINASE_ST"/>
    <property type="match status" value="1"/>
</dbReference>
<dbReference type="InterPro" id="IPR008271">
    <property type="entry name" value="Ser/Thr_kinase_AS"/>
</dbReference>
<evidence type="ECO:0000259" key="11">
    <source>
        <dbReference type="PROSITE" id="PS50011"/>
    </source>
</evidence>
<dbReference type="InterPro" id="IPR011009">
    <property type="entry name" value="Kinase-like_dom_sf"/>
</dbReference>
<feature type="binding site" evidence="9">
    <location>
        <position position="71"/>
    </location>
    <ligand>
        <name>ATP</name>
        <dbReference type="ChEBI" id="CHEBI:30616"/>
    </ligand>
</feature>
<keyword evidence="2 10" id="KW-0723">Serine/threonine-protein kinase</keyword>
<dbReference type="PROSITE" id="PS50011">
    <property type="entry name" value="PROTEIN_KINASE_DOM"/>
    <property type="match status" value="1"/>
</dbReference>
<feature type="domain" description="AGC-kinase C-terminal" evidence="12">
    <location>
        <begin position="298"/>
        <end position="350"/>
    </location>
</feature>
<evidence type="ECO:0000256" key="7">
    <source>
        <dbReference type="ARBA" id="ARBA00047292"/>
    </source>
</evidence>
<dbReference type="InterPro" id="IPR017441">
    <property type="entry name" value="Protein_kinase_ATP_BS"/>
</dbReference>
<evidence type="ECO:0000256" key="2">
    <source>
        <dbReference type="ARBA" id="ARBA00022527"/>
    </source>
</evidence>
<dbReference type="GO" id="GO:0005952">
    <property type="term" value="C:cAMP-dependent protein kinase complex"/>
    <property type="evidence" value="ECO:0007669"/>
    <property type="project" value="TreeGrafter"/>
</dbReference>
<proteinExistence type="inferred from homology"/>
<keyword evidence="4 9" id="KW-0547">Nucleotide-binding</keyword>
<evidence type="ECO:0000256" key="9">
    <source>
        <dbReference type="PROSITE-ProRule" id="PRU10141"/>
    </source>
</evidence>
<sequence length="350" mass="40743">MANNPKYGKHLKDFDKYLTSARREFEEKFEAKVPNNAQMKDFLRKRTLGTGSFGQVLLVTHKRSKKPFAMKVLEKEYIVQLKQVEHTISEIKLLYALNFEFVVRLDFFFKDNVYLYLVMPFVNGGEMFSHLRSRNKFDENLSRFYAAQVILAFEYFHFLGVVYRDLKPENILLCRDGYLKITDLGFCKRILETRTWTLCGTPEYLAPEIIMSKGYNFAVDWWALGVLIYEMNAGFPPFFANEPIRIYEKIVAGQFNMPGHFSKALKDLVPRLLQTDRTKRFGNLKAGARDIKGHQWFAALDWDAVLNKMQKPPFAPKVAGDDDSSNFENFEDQPLRSGAQNEYGEMFDAI</sequence>
<dbReference type="GO" id="GO:0005634">
    <property type="term" value="C:nucleus"/>
    <property type="evidence" value="ECO:0007669"/>
    <property type="project" value="TreeGrafter"/>
</dbReference>
<comment type="catalytic activity">
    <reaction evidence="7">
        <text>L-threonyl-[protein] + ATP = O-phospho-L-threonyl-[protein] + ADP + H(+)</text>
        <dbReference type="Rhea" id="RHEA:46608"/>
        <dbReference type="Rhea" id="RHEA-COMP:11060"/>
        <dbReference type="Rhea" id="RHEA-COMP:11605"/>
        <dbReference type="ChEBI" id="CHEBI:15378"/>
        <dbReference type="ChEBI" id="CHEBI:30013"/>
        <dbReference type="ChEBI" id="CHEBI:30616"/>
        <dbReference type="ChEBI" id="CHEBI:61977"/>
        <dbReference type="ChEBI" id="CHEBI:456216"/>
        <dbReference type="EC" id="2.7.11.11"/>
    </reaction>
</comment>